<evidence type="ECO:0000256" key="6">
    <source>
        <dbReference type="ARBA" id="ARBA00023004"/>
    </source>
</evidence>
<dbReference type="UniPathway" id="UPA00072"/>
<comment type="function">
    <text evidence="9">Catalyzes the radical-mediated synthesis of 5-amino-5-(4-hydroxybenzyl)-6-(D-ribitylimino)-5,6-dihydrouracil from 5-amino-6-(D-ribitylamino)uracil and L-tyrosine.</text>
</comment>
<feature type="binding site" evidence="11">
    <location>
        <position position="174"/>
    </location>
    <ligand>
        <name>S-adenosyl-L-methionine</name>
        <dbReference type="ChEBI" id="CHEBI:59789"/>
    </ligand>
</feature>
<dbReference type="Pfam" id="PF04055">
    <property type="entry name" value="Radical_SAM"/>
    <property type="match status" value="1"/>
</dbReference>
<evidence type="ECO:0000256" key="7">
    <source>
        <dbReference type="ARBA" id="ARBA00023014"/>
    </source>
</evidence>
<dbReference type="SFLD" id="SFLDG01064">
    <property type="entry name" value="F420__menaquinone_cofactor_bio"/>
    <property type="match status" value="1"/>
</dbReference>
<dbReference type="InterPro" id="IPR020050">
    <property type="entry name" value="FO_synthase_su2"/>
</dbReference>
<dbReference type="Pfam" id="PF19288">
    <property type="entry name" value="CofH_C"/>
    <property type="match status" value="1"/>
</dbReference>
<dbReference type="RefSeq" id="WP_131007120.1">
    <property type="nucleotide sequence ID" value="NZ_BFAX01000003.1"/>
</dbReference>
<dbReference type="GO" id="GO:0051539">
    <property type="term" value="F:4 iron, 4 sulfur cluster binding"/>
    <property type="evidence" value="ECO:0007669"/>
    <property type="project" value="UniProtKB-KW"/>
</dbReference>
<dbReference type="CDD" id="cd01335">
    <property type="entry name" value="Radical_SAM"/>
    <property type="match status" value="1"/>
</dbReference>
<comment type="similarity">
    <text evidence="9">Belongs to the radical SAM superfamily. CofH family.</text>
</comment>
<dbReference type="GO" id="GO:0141093">
    <property type="term" value="F:5-amino-6-(D-ribitylamino)uracil--L-tyrosine 4-hydroxyphenyl transferase activity"/>
    <property type="evidence" value="ECO:0007669"/>
    <property type="project" value="UniProtKB-EC"/>
</dbReference>
<dbReference type="InterPro" id="IPR007197">
    <property type="entry name" value="rSAM"/>
</dbReference>
<dbReference type="EMBL" id="BFAX01000003">
    <property type="protein sequence ID" value="GBF36331.1"/>
    <property type="molecule type" value="Genomic_DNA"/>
</dbReference>
<accession>A0A401HQA9</accession>
<sequence length="359" mass="40941">MDLDKLYTRDISRRECLELFRDEENLFDILKIGDNLRKIIVGDVVTYVVNRNINYTNICVGDCKFCAFRVDMGDKRAYFLDVDEIARRALEAKKMGCTEVCIQGGLHPKVDTYFQGKILEKVHSVTEPYGGIHIHAFSPMEVKFAAENAGLDIKEALMILKEKGLNTMPGTAAEILDDTIRAELCPSKLSTREWIKVIKTAHKLEIRTTCTIMYGHIEEYRHIVKHLFILKEIQEETGGFTEFVPLTFMHRFAPIYLNGRARRGATGIEDLKIYAISRILFKDLIRNIQVSWVKLGVKMAQVALRCGANDFGGTLMEENISRAAGAQYGVSLSVEEIRNIIKEIGRIPKERNTLYRILE</sequence>
<organism evidence="13 14">
    <name type="scientific">Methanofervidicoccus abyssi</name>
    <dbReference type="NCBI Taxonomy" id="2082189"/>
    <lineage>
        <taxon>Archaea</taxon>
        <taxon>Methanobacteriati</taxon>
        <taxon>Methanobacteriota</taxon>
        <taxon>Methanomada group</taxon>
        <taxon>Methanococci</taxon>
        <taxon>Methanococcales</taxon>
        <taxon>Methanofervidicoccus</taxon>
    </lineage>
</organism>
<protein>
    <recommendedName>
        <fullName evidence="9">5-amino-6-(D-ribitylamino)uracil--L-tyrosine 4-hydroxyphenyl transferase</fullName>
        <ecNumber evidence="9">2.5.1.147</ecNumber>
    </recommendedName>
    <alternativeName>
        <fullName evidence="9">FO synthase subunit 2</fullName>
    </alternativeName>
</protein>
<keyword evidence="3 9" id="KW-0808">Transferase</keyword>
<feature type="binding site" evidence="11">
    <location>
        <position position="291"/>
    </location>
    <ligand>
        <name>(3R)-3-methyl-D-ornithine</name>
        <dbReference type="ChEBI" id="CHEBI:64642"/>
    </ligand>
</feature>
<keyword evidence="2 9" id="KW-0004">4Fe-4S</keyword>
<dbReference type="SFLD" id="SFLDS00029">
    <property type="entry name" value="Radical_SAM"/>
    <property type="match status" value="1"/>
</dbReference>
<dbReference type="OrthoDB" id="8186at2157"/>
<comment type="catalytic activity">
    <reaction evidence="9">
        <text>5-amino-6-(D-ribitylamino)uracil + L-tyrosine + S-adenosyl-L-methionine = 5-amino-5-(4-hydroxybenzyl)-6-(D-ribitylimino)-5,6-dihydrouracil + 2-iminoacetate + 5'-deoxyadenosine + L-methionine + H(+)</text>
        <dbReference type="Rhea" id="RHEA:55200"/>
        <dbReference type="ChEBI" id="CHEBI:15378"/>
        <dbReference type="ChEBI" id="CHEBI:15934"/>
        <dbReference type="ChEBI" id="CHEBI:17319"/>
        <dbReference type="ChEBI" id="CHEBI:57844"/>
        <dbReference type="ChEBI" id="CHEBI:58315"/>
        <dbReference type="ChEBI" id="CHEBI:59789"/>
        <dbReference type="ChEBI" id="CHEBI:77846"/>
        <dbReference type="ChEBI" id="CHEBI:85936"/>
        <dbReference type="EC" id="2.5.1.147"/>
    </reaction>
</comment>
<feature type="binding site" evidence="11">
    <location>
        <position position="65"/>
    </location>
    <ligand>
        <name>S-adenosyl-L-methionine</name>
        <dbReference type="ChEBI" id="CHEBI:59789"/>
    </ligand>
</feature>
<dbReference type="InterPro" id="IPR034405">
    <property type="entry name" value="F420"/>
</dbReference>
<dbReference type="NCBIfam" id="TIGR03551">
    <property type="entry name" value="F420_cofH"/>
    <property type="match status" value="1"/>
</dbReference>
<dbReference type="NCBIfam" id="NF005609">
    <property type="entry name" value="PRK07360.1"/>
    <property type="match status" value="1"/>
</dbReference>
<keyword evidence="7 9" id="KW-0411">Iron-sulfur</keyword>
<dbReference type="Proteomes" id="UP000290527">
    <property type="component" value="Unassembled WGS sequence"/>
</dbReference>
<dbReference type="InterPro" id="IPR045567">
    <property type="entry name" value="CofH/MnqC-like_C"/>
</dbReference>
<keyword evidence="14" id="KW-1185">Reference proteome</keyword>
<evidence type="ECO:0000256" key="5">
    <source>
        <dbReference type="ARBA" id="ARBA00022723"/>
    </source>
</evidence>
<feature type="domain" description="Radical SAM core" evidence="12">
    <location>
        <begin position="45"/>
        <end position="291"/>
    </location>
</feature>
<evidence type="ECO:0000313" key="13">
    <source>
        <dbReference type="EMBL" id="GBF36331.1"/>
    </source>
</evidence>
<dbReference type="InterPro" id="IPR013785">
    <property type="entry name" value="Aldolase_TIM"/>
</dbReference>
<dbReference type="PANTHER" id="PTHR43076">
    <property type="entry name" value="FO SYNTHASE (COFH)"/>
    <property type="match status" value="1"/>
</dbReference>
<dbReference type="PROSITE" id="PS51918">
    <property type="entry name" value="RADICAL_SAM"/>
    <property type="match status" value="1"/>
</dbReference>
<feature type="binding site" evidence="9 10">
    <location>
        <position position="63"/>
    </location>
    <ligand>
        <name>[4Fe-4S] cluster</name>
        <dbReference type="ChEBI" id="CHEBI:49883"/>
        <note>4Fe-4S-S-AdoMet</note>
    </ligand>
</feature>
<gene>
    <name evidence="9" type="primary">cofH</name>
    <name evidence="13" type="ORF">MHHB_P0561</name>
</gene>
<dbReference type="PANTHER" id="PTHR43076:SF1">
    <property type="entry name" value="LIPOYL SYNTHASE 2"/>
    <property type="match status" value="1"/>
</dbReference>
<keyword evidence="5 9" id="KW-0479">Metal-binding</keyword>
<feature type="binding site" evidence="9 10">
    <location>
        <position position="66"/>
    </location>
    <ligand>
        <name>[4Fe-4S] cluster</name>
        <dbReference type="ChEBI" id="CHEBI:49883"/>
        <note>4Fe-4S-S-AdoMet</note>
    </ligand>
</feature>
<dbReference type="GO" id="GO:0005506">
    <property type="term" value="F:iron ion binding"/>
    <property type="evidence" value="ECO:0007669"/>
    <property type="project" value="UniProtKB-UniRule"/>
</dbReference>
<reference evidence="13 14" key="1">
    <citation type="journal article" date="2019" name="Int. J. Syst. Evol. Microbiol.">
        <title>Methanofervidicoccus abyssi gen. nov., sp. nov., a hydrogenotrophic methanogen, isolated from a hydrothermal vent chimney in the Mid-Cayman Spreading Center, the Caribbean Sea.</title>
        <authorList>
            <person name="Sakai S."/>
            <person name="Takaki Y."/>
            <person name="Miyazaki M."/>
            <person name="Ogawara M."/>
            <person name="Yanagawa K."/>
            <person name="Miyazaki J."/>
            <person name="Takai K."/>
        </authorList>
    </citation>
    <scope>NUCLEOTIDE SEQUENCE [LARGE SCALE GENOMIC DNA]</scope>
    <source>
        <strain evidence="13 14">HHB</strain>
    </source>
</reference>
<dbReference type="EC" id="2.5.1.147" evidence="9"/>
<dbReference type="SFLD" id="SFLDG01389">
    <property type="entry name" value="menaquinone_synthsis_involved"/>
    <property type="match status" value="1"/>
</dbReference>
<evidence type="ECO:0000256" key="11">
    <source>
        <dbReference type="PIRSR" id="PIRSR004762-2"/>
    </source>
</evidence>
<dbReference type="SFLD" id="SFLDF00293">
    <property type="entry name" value="((2_3_4_5-tetrahydroxypentyl)a"/>
    <property type="match status" value="1"/>
</dbReference>
<proteinExistence type="inferred from homology"/>
<dbReference type="HAMAP" id="MF_01612">
    <property type="entry name" value="FO_synth_sub2"/>
    <property type="match status" value="1"/>
</dbReference>
<evidence type="ECO:0000256" key="3">
    <source>
        <dbReference type="ARBA" id="ARBA00022679"/>
    </source>
</evidence>
<evidence type="ECO:0000256" key="2">
    <source>
        <dbReference type="ARBA" id="ARBA00022485"/>
    </source>
</evidence>
<dbReference type="SFLD" id="SFLDG01388">
    <property type="entry name" value="7_8-didemethyl-8-hydroxy-5-dea"/>
    <property type="match status" value="1"/>
</dbReference>
<dbReference type="InterPro" id="IPR058240">
    <property type="entry name" value="rSAM_sf"/>
</dbReference>
<comment type="caution">
    <text evidence="13">The sequence shown here is derived from an EMBL/GenBank/DDBJ whole genome shotgun (WGS) entry which is preliminary data.</text>
</comment>
<dbReference type="SFLD" id="SFLDF00343">
    <property type="entry name" value="aminofutalosine_synthase_(mqnE"/>
    <property type="match status" value="1"/>
</dbReference>
<feature type="binding site" evidence="11">
    <location>
        <position position="138"/>
    </location>
    <ligand>
        <name>(3R)-3-methyl-D-ornithine</name>
        <dbReference type="ChEBI" id="CHEBI:64642"/>
    </ligand>
</feature>
<dbReference type="PIRSF" id="PIRSF004762">
    <property type="entry name" value="CHP00423"/>
    <property type="match status" value="1"/>
</dbReference>
<evidence type="ECO:0000256" key="8">
    <source>
        <dbReference type="ARBA" id="ARBA00064449"/>
    </source>
</evidence>
<dbReference type="FunFam" id="3.20.20.70:FF:000134">
    <property type="entry name" value="7,8-didemethyl-8-hydroxy-5-deazariboflavin synthase"/>
    <property type="match status" value="1"/>
</dbReference>
<evidence type="ECO:0000256" key="4">
    <source>
        <dbReference type="ARBA" id="ARBA00022691"/>
    </source>
</evidence>
<dbReference type="NCBIfam" id="TIGR00423">
    <property type="entry name" value="CofH family radical SAM protein"/>
    <property type="match status" value="1"/>
</dbReference>
<name>A0A401HQA9_9EURY</name>
<keyword evidence="6 9" id="KW-0408">Iron</keyword>
<evidence type="ECO:0000256" key="10">
    <source>
        <dbReference type="PIRSR" id="PIRSR004762-1"/>
    </source>
</evidence>
<evidence type="ECO:0000256" key="1">
    <source>
        <dbReference type="ARBA" id="ARBA00004712"/>
    </source>
</evidence>
<dbReference type="Gene3D" id="3.20.20.70">
    <property type="entry name" value="Aldolase class I"/>
    <property type="match status" value="1"/>
</dbReference>
<dbReference type="AlphaFoldDB" id="A0A401HQA9"/>
<comment type="pathway">
    <text evidence="1 9">Cofactor biosynthesis; coenzyme F0 biosynthesis.</text>
</comment>
<comment type="subunit">
    <text evidence="9">The FO synthase complex consists of two subunits, CofG and CofH.</text>
</comment>
<dbReference type="GO" id="GO:0044689">
    <property type="term" value="F:7,8-didemethyl-8-hydroxy-5-deazariboflavin synthase activity"/>
    <property type="evidence" value="ECO:0007669"/>
    <property type="project" value="TreeGrafter"/>
</dbReference>
<evidence type="ECO:0000313" key="14">
    <source>
        <dbReference type="Proteomes" id="UP000290527"/>
    </source>
</evidence>
<evidence type="ECO:0000259" key="12">
    <source>
        <dbReference type="PROSITE" id="PS51918"/>
    </source>
</evidence>
<comment type="cofactor">
    <cofactor evidence="9 10">
        <name>[4Fe-4S] cluster</name>
        <dbReference type="ChEBI" id="CHEBI:49883"/>
    </cofactor>
    <text evidence="9 10">Binds 1 [4Fe-4S] cluster. The cluster is coordinated with 3 cysteines and an exchangeable S-adenosyl-L-methionine.</text>
</comment>
<feature type="binding site" evidence="9 10">
    <location>
        <position position="59"/>
    </location>
    <ligand>
        <name>[4Fe-4S] cluster</name>
        <dbReference type="ChEBI" id="CHEBI:49883"/>
        <note>4Fe-4S-S-AdoMet</note>
    </ligand>
</feature>
<evidence type="ECO:0000256" key="9">
    <source>
        <dbReference type="HAMAP-Rule" id="MF_01612"/>
    </source>
</evidence>
<comment type="subunit">
    <text evidence="8">Consists of two subunits, CofG and CofH.</text>
</comment>
<dbReference type="SUPFAM" id="SSF102114">
    <property type="entry name" value="Radical SAM enzymes"/>
    <property type="match status" value="1"/>
</dbReference>
<dbReference type="InterPro" id="IPR019940">
    <property type="entry name" value="CofH_family"/>
</dbReference>
<keyword evidence="4 9" id="KW-0949">S-adenosyl-L-methionine</keyword>